<evidence type="ECO:0000259" key="2">
    <source>
        <dbReference type="Pfam" id="PF09084"/>
    </source>
</evidence>
<dbReference type="InterPro" id="IPR015168">
    <property type="entry name" value="SsuA/THI5"/>
</dbReference>
<keyword evidence="4" id="KW-1185">Reference proteome</keyword>
<protein>
    <submittedName>
        <fullName evidence="3">Putative periplasmic protein</fullName>
    </submittedName>
</protein>
<name>A0A346XWT4_9ACTN</name>
<proteinExistence type="predicted"/>
<dbReference type="EMBL" id="CP031165">
    <property type="protein sequence ID" value="AXV06681.1"/>
    <property type="molecule type" value="Genomic_DNA"/>
</dbReference>
<evidence type="ECO:0000256" key="1">
    <source>
        <dbReference type="SAM" id="MobiDB-lite"/>
    </source>
</evidence>
<feature type="compositionally biased region" description="Acidic residues" evidence="1">
    <location>
        <begin position="25"/>
        <end position="67"/>
    </location>
</feature>
<reference evidence="3 4" key="1">
    <citation type="submission" date="2018-09" db="EMBL/GenBank/DDBJ databases">
        <title>Complete genome sequence of Euzebya sp. DY32-46 isolated from seawater of Pacific Ocean.</title>
        <authorList>
            <person name="Xu L."/>
            <person name="Wu Y.-H."/>
            <person name="Xu X.-W."/>
        </authorList>
    </citation>
    <scope>NUCLEOTIDE SEQUENCE [LARGE SCALE GENOMIC DNA]</scope>
    <source>
        <strain evidence="3 4">DY32-46</strain>
    </source>
</reference>
<dbReference type="Pfam" id="PF09084">
    <property type="entry name" value="NMT1"/>
    <property type="match status" value="1"/>
</dbReference>
<evidence type="ECO:0000313" key="4">
    <source>
        <dbReference type="Proteomes" id="UP000264006"/>
    </source>
</evidence>
<organism evidence="3 4">
    <name type="scientific">Euzebya pacifica</name>
    <dbReference type="NCBI Taxonomy" id="1608957"/>
    <lineage>
        <taxon>Bacteria</taxon>
        <taxon>Bacillati</taxon>
        <taxon>Actinomycetota</taxon>
        <taxon>Nitriliruptoria</taxon>
        <taxon>Euzebyales</taxon>
    </lineage>
</organism>
<dbReference type="SUPFAM" id="SSF53850">
    <property type="entry name" value="Periplasmic binding protein-like II"/>
    <property type="match status" value="1"/>
</dbReference>
<gene>
    <name evidence="3" type="ORF">DVS28_a1996</name>
</gene>
<sequence>MALSLIATACGDDGEDGTSTADAADVTEADATDATEADGAEATEADATEADATEDEGADATEADSADATEVSCPGTEPMTLRVAAIAGSRAMTTGLWLGVAEQAGILEEEGLTLDIVDFRASADVNNGLLSGELDMAVNGSGGIVATAQGGDVIGVGGGVDVSVWEPLINTERVTGWDDLAGKTVAVSSTSGVVWAVLGDLLAEQGLTHDDIDPVVIGSTFENYAALESGQVDWIPGAAPVNFIGEDSGFERLGYAPPGGEVPLFTSGYVSTTSGFAEENPEAVVRFMRAWIRTGQWAKDPANFERVVEIATEVSEVEESVARRSMELYLLGDVHSPYFLAEDGEINDESLTNLVDSMVRQEILEEAPSLDDLRTHEYARQAVACL</sequence>
<evidence type="ECO:0000313" key="3">
    <source>
        <dbReference type="EMBL" id="AXV06681.1"/>
    </source>
</evidence>
<dbReference type="Proteomes" id="UP000264006">
    <property type="component" value="Chromosome"/>
</dbReference>
<feature type="region of interest" description="Disordered" evidence="1">
    <location>
        <begin position="1"/>
        <end position="75"/>
    </location>
</feature>
<dbReference type="PANTHER" id="PTHR30024">
    <property type="entry name" value="ALIPHATIC SULFONATES-BINDING PROTEIN-RELATED"/>
    <property type="match status" value="1"/>
</dbReference>
<dbReference type="Gene3D" id="3.40.190.10">
    <property type="entry name" value="Periplasmic binding protein-like II"/>
    <property type="match status" value="2"/>
</dbReference>
<dbReference type="KEGG" id="euz:DVS28_a1996"/>
<dbReference type="AlphaFoldDB" id="A0A346XWT4"/>
<feature type="domain" description="SsuA/THI5-like" evidence="2">
    <location>
        <begin position="100"/>
        <end position="299"/>
    </location>
</feature>
<accession>A0A346XWT4</accession>